<keyword evidence="2 9" id="KW-1139">Helical capsid protein</keyword>
<keyword evidence="6 9" id="KW-0543">Viral nucleoprotein</keyword>
<dbReference type="RefSeq" id="YP_009301356.1">
    <property type="nucleotide sequence ID" value="NC_031232.1"/>
</dbReference>
<dbReference type="InterPro" id="IPR004902">
    <property type="entry name" value="Rhabdo_ncap_2"/>
</dbReference>
<dbReference type="GO" id="GO:0003723">
    <property type="term" value="F:RNA binding"/>
    <property type="evidence" value="ECO:0007669"/>
    <property type="project" value="UniProtKB-UniRule"/>
</dbReference>
<gene>
    <name evidence="11" type="primary">N</name>
</gene>
<evidence type="ECO:0000256" key="2">
    <source>
        <dbReference type="ARBA" id="ARBA00022497"/>
    </source>
</evidence>
<dbReference type="KEGG" id="vg:29122750"/>
<evidence type="ECO:0000256" key="1">
    <source>
        <dbReference type="ARBA" id="ARBA00014389"/>
    </source>
</evidence>
<evidence type="ECO:0000256" key="7">
    <source>
        <dbReference type="ARBA" id="ARBA00023274"/>
    </source>
</evidence>
<evidence type="ECO:0000256" key="3">
    <source>
        <dbReference type="ARBA" id="ARBA00022561"/>
    </source>
</evidence>
<protein>
    <recommendedName>
        <fullName evidence="1 9">Nucleoprotein</fullName>
        <shortName evidence="9">NP</shortName>
        <shortName evidence="9">Protein N</shortName>
    </recommendedName>
    <alternativeName>
        <fullName evidence="8 9">Nucleocapsid protein</fullName>
    </alternativeName>
</protein>
<comment type="similarity">
    <text evidence="9">Belongs to the cytorhabdovirus nucleocapsid protein family.</text>
</comment>
<evidence type="ECO:0000313" key="12">
    <source>
        <dbReference type="Proteomes" id="UP000202001"/>
    </source>
</evidence>
<dbReference type="GO" id="GO:0019029">
    <property type="term" value="C:helical viral capsid"/>
    <property type="evidence" value="ECO:0007669"/>
    <property type="project" value="UniProtKB-UniRule"/>
</dbReference>
<comment type="function">
    <text evidence="9">Encapsidates the genome, protecting it from nucleases. The encapsidated genomic RNA is termed the nucleocapsid (NC) and serves as template for viral transcription and replication.</text>
</comment>
<dbReference type="OrthoDB" id="14644at10239"/>
<feature type="compositionally biased region" description="Polar residues" evidence="10">
    <location>
        <begin position="1"/>
        <end position="21"/>
    </location>
</feature>
<dbReference type="GeneID" id="29122750"/>
<keyword evidence="5 9" id="KW-0694">RNA-binding</keyword>
<evidence type="ECO:0000256" key="5">
    <source>
        <dbReference type="ARBA" id="ARBA00022884"/>
    </source>
</evidence>
<feature type="region of interest" description="Disordered" evidence="10">
    <location>
        <begin position="1"/>
        <end position="51"/>
    </location>
</feature>
<evidence type="ECO:0000256" key="4">
    <source>
        <dbReference type="ARBA" id="ARBA00022844"/>
    </source>
</evidence>
<comment type="subcellular location">
    <subcellularLocation>
        <location evidence="9">Virion</location>
    </subcellularLocation>
    <subcellularLocation>
        <location evidence="9">Host cytoplasm</location>
    </subcellularLocation>
</comment>
<proteinExistence type="inferred from homology"/>
<evidence type="ECO:0000256" key="6">
    <source>
        <dbReference type="ARBA" id="ARBA00023086"/>
    </source>
</evidence>
<keyword evidence="7 9" id="KW-0687">Ribonucleoprotein</keyword>
<dbReference type="GO" id="GO:0030430">
    <property type="term" value="C:host cell cytoplasm"/>
    <property type="evidence" value="ECO:0007669"/>
    <property type="project" value="UniProtKB-SubCell"/>
</dbReference>
<keyword evidence="3 9" id="KW-0167">Capsid protein</keyword>
<dbReference type="Pfam" id="PF03216">
    <property type="entry name" value="Rhabdo_ncap_2"/>
    <property type="match status" value="1"/>
</dbReference>
<feature type="compositionally biased region" description="Polar residues" evidence="10">
    <location>
        <begin position="34"/>
        <end position="51"/>
    </location>
</feature>
<keyword evidence="12" id="KW-1185">Reference proteome</keyword>
<evidence type="ECO:0000256" key="8">
    <source>
        <dbReference type="ARBA" id="ARBA00033344"/>
    </source>
</evidence>
<reference evidence="11 12" key="1">
    <citation type="journal article" date="2015" name="Elife">
        <title>Unprecedented genomic diversity of RNA viruses in arthropods reveals the ancestry of negative-sense RNA viruses.</title>
        <authorList>
            <person name="Li C.X."/>
            <person name="Shi M."/>
            <person name="Tian J.H."/>
            <person name="Lin X.D."/>
            <person name="Kang Y.J."/>
            <person name="Chen L.J."/>
            <person name="Qin X.C."/>
            <person name="Xu J."/>
            <person name="Holmes E.C."/>
            <person name="Zhang Y.Z."/>
        </authorList>
    </citation>
    <scope>NUCLEOTIDE SEQUENCE [LARGE SCALE GENOMIC DNA]</scope>
    <source>
        <strain evidence="11 12">SXCC01-1</strain>
    </source>
</reference>
<accession>A0A0B5KRQ0</accession>
<evidence type="ECO:0000313" key="11">
    <source>
        <dbReference type="EMBL" id="AJG39186.1"/>
    </source>
</evidence>
<sequence>MSTLRSRLNSDIPSTSKNPVQTPRDGSKDKGKGISNQVLLNDGKNSSNTKVNSRYAELGSTVPSSKHKIKIWDDSHIKDLKVYGLIQLTEDKIITYGKALRDYLNNGDVNANTVNIMLYLAVSLKSMENIQKHLLISPNAILTKPFEMSDIVLEDQRVEETISETENLSFREKLKRRKEASKAVREDVEATAGISQAPADAENDPKEYQAAAYAFIAAYLLRLSTRQAKPTLEKMGTMKERFTSFYDKGHATLDTFNIQSETMEKLRGIISRKKEAVGTWVLWLSYNENSNSELTSNELGMLEYVGLQIYAYMGMHAVTQTLALRQVSKLPLDVLLTQLCCQLTRVAVDEIYNIVKNYEITDRHPNRTTYFRYARAWDSGYFGKVQSKECPQLVYLAAKTVKELSPNLKSDPTQIYAVLSIGESIMEKLNKVSDNLVSYIMDSMAEDEDAGDIWK</sequence>
<evidence type="ECO:0000256" key="9">
    <source>
        <dbReference type="RuleBase" id="RU369108"/>
    </source>
</evidence>
<dbReference type="GO" id="GO:0019013">
    <property type="term" value="C:viral nucleocapsid"/>
    <property type="evidence" value="ECO:0007669"/>
    <property type="project" value="UniProtKB-UniRule"/>
</dbReference>
<keyword evidence="9" id="KW-1035">Host cytoplasm</keyword>
<dbReference type="GO" id="GO:1990904">
    <property type="term" value="C:ribonucleoprotein complex"/>
    <property type="evidence" value="ECO:0007669"/>
    <property type="project" value="UniProtKB-UniRule"/>
</dbReference>
<dbReference type="Proteomes" id="UP000202001">
    <property type="component" value="Segment"/>
</dbReference>
<keyword evidence="4 9" id="KW-0946">Virion</keyword>
<evidence type="ECO:0000256" key="10">
    <source>
        <dbReference type="SAM" id="MobiDB-lite"/>
    </source>
</evidence>
<name>A0A0B5KRQ0_9RHAB</name>
<organism evidence="11 12">
    <name type="scientific">Wuhan Insect virus 6</name>
    <dbReference type="NCBI Taxonomy" id="1608111"/>
    <lineage>
        <taxon>Viruses</taxon>
        <taxon>Riboviria</taxon>
        <taxon>Orthornavirae</taxon>
        <taxon>Negarnaviricota</taxon>
        <taxon>Haploviricotina</taxon>
        <taxon>Monjiviricetes</taxon>
        <taxon>Mononegavirales</taxon>
        <taxon>Rhabdoviridae</taxon>
        <taxon>Betarhabdovirinae</taxon>
        <taxon>Alphacytorhabdovirus</taxon>
        <taxon>Alphacytorhabdovirus gammawuhaninsectus</taxon>
        <taxon>Cytorhabdovirus gammawuhaninsectum</taxon>
    </lineage>
</organism>
<dbReference type="EMBL" id="KM817652">
    <property type="protein sequence ID" value="AJG39186.1"/>
    <property type="molecule type" value="Viral_cRNA"/>
</dbReference>
<comment type="subunit">
    <text evidence="9">Homomultimerizes to form the nucleocapsid. Binds to viral genomic RNA.</text>
</comment>